<keyword evidence="8" id="KW-0805">Transcription regulation</keyword>
<feature type="domain" description="GYF" evidence="15">
    <location>
        <begin position="216"/>
        <end position="269"/>
    </location>
</feature>
<dbReference type="OMA" id="YCMQVMW"/>
<evidence type="ECO:0000256" key="12">
    <source>
        <dbReference type="ARBA" id="ARBA00047583"/>
    </source>
</evidence>
<dbReference type="Gene3D" id="3.30.1490.40">
    <property type="match status" value="1"/>
</dbReference>
<dbReference type="GO" id="GO:0032259">
    <property type="term" value="P:methylation"/>
    <property type="evidence" value="ECO:0007669"/>
    <property type="project" value="UniProtKB-KW"/>
</dbReference>
<keyword evidence="18" id="KW-1185">Reference proteome</keyword>
<name>A0A4U6VL04_SETVI</name>
<dbReference type="SUPFAM" id="SSF82199">
    <property type="entry name" value="SET domain"/>
    <property type="match status" value="1"/>
</dbReference>
<evidence type="ECO:0000256" key="13">
    <source>
        <dbReference type="ARBA" id="ARBA00049129"/>
    </source>
</evidence>
<dbReference type="PROSITE" id="PS50868">
    <property type="entry name" value="POST_SET"/>
    <property type="match status" value="1"/>
</dbReference>
<keyword evidence="7" id="KW-0694">RNA-binding</keyword>
<dbReference type="InterPro" id="IPR044570">
    <property type="entry name" value="Set1-like"/>
</dbReference>
<dbReference type="EMBL" id="CM016554">
    <property type="protein sequence ID" value="TKW29691.1"/>
    <property type="molecule type" value="Genomic_DNA"/>
</dbReference>
<organism evidence="17 18">
    <name type="scientific">Setaria viridis</name>
    <name type="common">Green bristlegrass</name>
    <name type="synonym">Setaria italica subsp. viridis</name>
    <dbReference type="NCBI Taxonomy" id="4556"/>
    <lineage>
        <taxon>Eukaryota</taxon>
        <taxon>Viridiplantae</taxon>
        <taxon>Streptophyta</taxon>
        <taxon>Embryophyta</taxon>
        <taxon>Tracheophyta</taxon>
        <taxon>Spermatophyta</taxon>
        <taxon>Magnoliopsida</taxon>
        <taxon>Liliopsida</taxon>
        <taxon>Poales</taxon>
        <taxon>Poaceae</taxon>
        <taxon>PACMAD clade</taxon>
        <taxon>Panicoideae</taxon>
        <taxon>Panicodae</taxon>
        <taxon>Paniceae</taxon>
        <taxon>Cenchrinae</taxon>
        <taxon>Setaria</taxon>
    </lineage>
</organism>
<dbReference type="AlphaFoldDB" id="A0A4U6VL04"/>
<accession>A0A4U6VL04</accession>
<dbReference type="PANTHER" id="PTHR45814:SF2">
    <property type="entry name" value="HISTONE-LYSINE N-METHYLTRANSFERASE SETD1"/>
    <property type="match status" value="1"/>
</dbReference>
<dbReference type="PANTHER" id="PTHR45814">
    <property type="entry name" value="HISTONE-LYSINE N-METHYLTRANSFERASE SETD1"/>
    <property type="match status" value="1"/>
</dbReference>
<reference evidence="17 18" key="1">
    <citation type="submission" date="2019-03" db="EMBL/GenBank/DDBJ databases">
        <title>WGS assembly of Setaria viridis.</title>
        <authorList>
            <person name="Huang P."/>
            <person name="Jenkins J."/>
            <person name="Grimwood J."/>
            <person name="Barry K."/>
            <person name="Healey A."/>
            <person name="Mamidi S."/>
            <person name="Sreedasyam A."/>
            <person name="Shu S."/>
            <person name="Feldman M."/>
            <person name="Wu J."/>
            <person name="Yu Y."/>
            <person name="Chen C."/>
            <person name="Johnson J."/>
            <person name="Rokhsar D."/>
            <person name="Baxter I."/>
            <person name="Schmutz J."/>
            <person name="Brutnell T."/>
            <person name="Kellogg E."/>
        </authorList>
    </citation>
    <scope>NUCLEOTIDE SEQUENCE [LARGE SCALE GENOMIC DNA]</scope>
    <source>
        <strain evidence="18">cv. A10</strain>
    </source>
</reference>
<feature type="domain" description="Post-SET" evidence="16">
    <location>
        <begin position="1143"/>
        <end position="1159"/>
    </location>
</feature>
<evidence type="ECO:0000256" key="11">
    <source>
        <dbReference type="ARBA" id="ARBA00047571"/>
    </source>
</evidence>
<dbReference type="InterPro" id="IPR035445">
    <property type="entry name" value="GYF-like_dom_sf"/>
</dbReference>
<dbReference type="Proteomes" id="UP000298652">
    <property type="component" value="Chromosome 3"/>
</dbReference>
<keyword evidence="5" id="KW-0949">S-adenosyl-L-methionine</keyword>
<dbReference type="GO" id="GO:0048188">
    <property type="term" value="C:Set1C/COMPASS complex"/>
    <property type="evidence" value="ECO:0007669"/>
    <property type="project" value="InterPro"/>
</dbReference>
<comment type="catalytic activity">
    <reaction evidence="13">
        <text>N(6),N(6)-dimethyl-L-lysyl(4)-[histone H3] + S-adenosyl-L-methionine = N(6),N(6),N(6)-trimethyl-L-lysyl(4)-[histone H3] + S-adenosyl-L-homocysteine + H(+)</text>
        <dbReference type="Rhea" id="RHEA:60272"/>
        <dbReference type="Rhea" id="RHEA-COMP:15537"/>
        <dbReference type="Rhea" id="RHEA-COMP:15540"/>
        <dbReference type="ChEBI" id="CHEBI:15378"/>
        <dbReference type="ChEBI" id="CHEBI:57856"/>
        <dbReference type="ChEBI" id="CHEBI:59789"/>
        <dbReference type="ChEBI" id="CHEBI:61961"/>
        <dbReference type="ChEBI" id="CHEBI:61976"/>
    </reaction>
</comment>
<dbReference type="Gene3D" id="2.170.270.10">
    <property type="entry name" value="SET domain"/>
    <property type="match status" value="1"/>
</dbReference>
<gene>
    <name evidence="17" type="ORF">SEVIR_3G412900v2</name>
</gene>
<evidence type="ECO:0000256" key="5">
    <source>
        <dbReference type="ARBA" id="ARBA00022691"/>
    </source>
</evidence>
<evidence type="ECO:0000256" key="9">
    <source>
        <dbReference type="ARBA" id="ARBA00023163"/>
    </source>
</evidence>
<dbReference type="EC" id="2.1.1.354" evidence="2"/>
<feature type="domain" description="SET" evidence="14">
    <location>
        <begin position="1020"/>
        <end position="1137"/>
    </location>
</feature>
<evidence type="ECO:0000256" key="7">
    <source>
        <dbReference type="ARBA" id="ARBA00022884"/>
    </source>
</evidence>
<keyword evidence="3" id="KW-0489">Methyltransferase</keyword>
<evidence type="ECO:0000256" key="4">
    <source>
        <dbReference type="ARBA" id="ARBA00022679"/>
    </source>
</evidence>
<protein>
    <recommendedName>
        <fullName evidence="2">[histone H3]-lysine(4) N-trimethyltransferase</fullName>
        <ecNumber evidence="2">2.1.1.354</ecNumber>
    </recommendedName>
</protein>
<keyword evidence="4" id="KW-0808">Transferase</keyword>
<dbReference type="PROSITE" id="PS50829">
    <property type="entry name" value="GYF"/>
    <property type="match status" value="1"/>
</dbReference>
<evidence type="ECO:0000313" key="17">
    <source>
        <dbReference type="EMBL" id="TKW29692.1"/>
    </source>
</evidence>
<evidence type="ECO:0000259" key="15">
    <source>
        <dbReference type="PROSITE" id="PS50829"/>
    </source>
</evidence>
<dbReference type="SUPFAM" id="SSF55277">
    <property type="entry name" value="GYF domain"/>
    <property type="match status" value="1"/>
</dbReference>
<dbReference type="EMBL" id="CM016554">
    <property type="protein sequence ID" value="TKW29692.1"/>
    <property type="molecule type" value="Genomic_DNA"/>
</dbReference>
<dbReference type="Gramene" id="TKW29691">
    <property type="protein sequence ID" value="TKW29691"/>
    <property type="gene ID" value="SEVIR_3G412900v2"/>
</dbReference>
<evidence type="ECO:0000256" key="6">
    <source>
        <dbReference type="ARBA" id="ARBA00022853"/>
    </source>
</evidence>
<evidence type="ECO:0000259" key="16">
    <source>
        <dbReference type="PROSITE" id="PS50868"/>
    </source>
</evidence>
<comment type="catalytic activity">
    <reaction evidence="12">
        <text>N(6)-methyl-L-lysyl(4)-[histone H3] + S-adenosyl-L-methionine = N(6),N(6)-dimethyl-L-lysyl(4)-[histone H3] + S-adenosyl-L-homocysteine + H(+)</text>
        <dbReference type="Rhea" id="RHEA:60268"/>
        <dbReference type="Rhea" id="RHEA-COMP:15540"/>
        <dbReference type="Rhea" id="RHEA-COMP:15543"/>
        <dbReference type="ChEBI" id="CHEBI:15378"/>
        <dbReference type="ChEBI" id="CHEBI:57856"/>
        <dbReference type="ChEBI" id="CHEBI:59789"/>
        <dbReference type="ChEBI" id="CHEBI:61929"/>
        <dbReference type="ChEBI" id="CHEBI:61976"/>
    </reaction>
</comment>
<evidence type="ECO:0000256" key="10">
    <source>
        <dbReference type="ARBA" id="ARBA00023242"/>
    </source>
</evidence>
<evidence type="ECO:0000256" key="3">
    <source>
        <dbReference type="ARBA" id="ARBA00022603"/>
    </source>
</evidence>
<comment type="subcellular location">
    <subcellularLocation>
        <location evidence="1">Nucleus</location>
    </subcellularLocation>
</comment>
<sequence length="1159" mass="129337">MPHHSDPGLDVEPMLSGFRCSYPVTGRKRLKLLVAESSDSEPQVSSVPACDDSGGNLFDWCLEQHQVASSSGDQTQNTGVFPAMQESVCTTANSGVVYPKSGLGFSAGQNGTYGAYLQHQYLEGCMYMNEHGQMCGPYPPEQLYEGLSTGFLPQDLAIYAVFGGKTADPVPLSFLNQFLSQRSFGATVSTPNAYMETKKIPSHAKMVLPDDLSSEESCWMFEDAEGCRQGPHSLAELSYWHHNSYIQDLSMIYHVDGKFGPFTLVSLIGSWSGEHAERSEATANDSASLNGLVGDIVGDVSHQLHAGIMKSARRVLIDEIFSCVLPDLIASKKTEKQLAAKLKNQATKPDSVSNMKISKLKVKINKPSTIPENGNSNRAPVDSSVAIQSTAVHDTFADILSAVWQTIYYEAMKNIWDGILSDPVMDYSDVWFQRNCQLNLPSTIISVTPDNIKAQDSHEMSSKDSDATECETEFPPGFEPKSAGLSLSRSSLEANIDRKCESSTALFSDPLAVAQRMLANELYISSKQSLFHYFEEVIAEEITNCLCYGLESSIDQEQIGTPIHAPESPISAEVSVHETLSPVEVVVDEELNTVEMATAIETSPIEMGVDEELNTVEVAADEELNIVQMAVATRANSIETTSDEPLGAAEMTTDKMLSSQGEERLPLVSYARIFEKMDICMTAELDESFDEVPPGVETGLVPLPLKEKIVYQPLRSMNSIPVISRYMTLALFRQRLHENVVREWTSLFSDTIRECLDSWYNRQNAVPKIADGSSKLKEYTYYRKRKSKKTCQATSSKKPVELSMDEQLSKPLCQLVDHKINVKNIQESNKASTSKRVSFVDKPSKKRTKTLAIANNAHNLNIQQDLKLVSSEVPKRTRSSHPTKKQVVANKTPMVNDNAMNTSMLTKPVKKRKGRNISSEASLKVDLMISCPESDGCARASINGWEWRNWARNATPSERARVRGYRVRSILSASNKKLWNNSQDKMVSSARTNRVKLRRLLRAYTGAELLKITQMKARKKRLRFQRSKIHDWGLVALELIEAEDFVIEYVGDLIRKRVSDIREAQYEKSGIGSSYLFRLDDDYVVDATKRGGLARFINHSCEPNCYTKVITVDGQKKIYIYAKRRIYAGEELTYNYKFPLEEKKIPCYCGSQRCRGSMN</sequence>
<dbReference type="InterPro" id="IPR003616">
    <property type="entry name" value="Post-SET_dom"/>
</dbReference>
<keyword evidence="10" id="KW-0539">Nucleus</keyword>
<dbReference type="GO" id="GO:0003723">
    <property type="term" value="F:RNA binding"/>
    <property type="evidence" value="ECO:0007669"/>
    <property type="project" value="UniProtKB-KW"/>
</dbReference>
<dbReference type="GO" id="GO:0140999">
    <property type="term" value="F:histone H3K4 trimethyltransferase activity"/>
    <property type="evidence" value="ECO:0007669"/>
    <property type="project" value="UniProtKB-EC"/>
</dbReference>
<keyword evidence="6" id="KW-0156">Chromatin regulator</keyword>
<evidence type="ECO:0000256" key="8">
    <source>
        <dbReference type="ARBA" id="ARBA00023015"/>
    </source>
</evidence>
<evidence type="ECO:0000256" key="1">
    <source>
        <dbReference type="ARBA" id="ARBA00004123"/>
    </source>
</evidence>
<dbReference type="CDD" id="cd19169">
    <property type="entry name" value="SET_SETD1"/>
    <property type="match status" value="1"/>
</dbReference>
<keyword evidence="9" id="KW-0804">Transcription</keyword>
<dbReference type="SMART" id="SM00317">
    <property type="entry name" value="SET"/>
    <property type="match status" value="1"/>
</dbReference>
<comment type="catalytic activity">
    <reaction evidence="11">
        <text>L-lysyl(4)-[histone H3] + 3 S-adenosyl-L-methionine = N(6),N(6),N(6)-trimethyl-L-lysyl(4)-[histone H3] + 3 S-adenosyl-L-homocysteine + 3 H(+)</text>
        <dbReference type="Rhea" id="RHEA:60260"/>
        <dbReference type="Rhea" id="RHEA-COMP:15537"/>
        <dbReference type="Rhea" id="RHEA-COMP:15547"/>
        <dbReference type="ChEBI" id="CHEBI:15378"/>
        <dbReference type="ChEBI" id="CHEBI:29969"/>
        <dbReference type="ChEBI" id="CHEBI:57856"/>
        <dbReference type="ChEBI" id="CHEBI:59789"/>
        <dbReference type="ChEBI" id="CHEBI:61961"/>
        <dbReference type="EC" id="2.1.1.354"/>
    </reaction>
</comment>
<evidence type="ECO:0000256" key="2">
    <source>
        <dbReference type="ARBA" id="ARBA00012182"/>
    </source>
</evidence>
<dbReference type="PROSITE" id="PS50280">
    <property type="entry name" value="SET"/>
    <property type="match status" value="1"/>
</dbReference>
<dbReference type="Pfam" id="PF00856">
    <property type="entry name" value="SET"/>
    <property type="match status" value="1"/>
</dbReference>
<dbReference type="InterPro" id="IPR001214">
    <property type="entry name" value="SET_dom"/>
</dbReference>
<evidence type="ECO:0000313" key="18">
    <source>
        <dbReference type="Proteomes" id="UP000298652"/>
    </source>
</evidence>
<dbReference type="SMART" id="SM00508">
    <property type="entry name" value="PostSET"/>
    <property type="match status" value="1"/>
</dbReference>
<proteinExistence type="predicted"/>
<dbReference type="InterPro" id="IPR037841">
    <property type="entry name" value="SET_SETD1A/B"/>
</dbReference>
<evidence type="ECO:0000259" key="14">
    <source>
        <dbReference type="PROSITE" id="PS50280"/>
    </source>
</evidence>
<dbReference type="InterPro" id="IPR046341">
    <property type="entry name" value="SET_dom_sf"/>
</dbReference>
<dbReference type="Gramene" id="TKW29692">
    <property type="protein sequence ID" value="TKW29692"/>
    <property type="gene ID" value="SEVIR_3G412900v2"/>
</dbReference>
<dbReference type="InterPro" id="IPR003169">
    <property type="entry name" value="GYF"/>
</dbReference>